<dbReference type="InterPro" id="IPR002347">
    <property type="entry name" value="SDR_fam"/>
</dbReference>
<gene>
    <name evidence="1" type="ORF">M408DRAFT_327161</name>
</gene>
<evidence type="ECO:0000313" key="1">
    <source>
        <dbReference type="EMBL" id="KIM31707.1"/>
    </source>
</evidence>
<keyword evidence="2" id="KW-1185">Reference proteome</keyword>
<dbReference type="GO" id="GO:0016616">
    <property type="term" value="F:oxidoreductase activity, acting on the CH-OH group of donors, NAD or NADP as acceptor"/>
    <property type="evidence" value="ECO:0007669"/>
    <property type="project" value="TreeGrafter"/>
</dbReference>
<evidence type="ECO:0008006" key="3">
    <source>
        <dbReference type="Google" id="ProtNLM"/>
    </source>
</evidence>
<organism evidence="1 2">
    <name type="scientific">Serendipita vermifera MAFF 305830</name>
    <dbReference type="NCBI Taxonomy" id="933852"/>
    <lineage>
        <taxon>Eukaryota</taxon>
        <taxon>Fungi</taxon>
        <taxon>Dikarya</taxon>
        <taxon>Basidiomycota</taxon>
        <taxon>Agaricomycotina</taxon>
        <taxon>Agaricomycetes</taxon>
        <taxon>Sebacinales</taxon>
        <taxon>Serendipitaceae</taxon>
        <taxon>Serendipita</taxon>
    </lineage>
</organism>
<sequence>MASYLIVGASRGIGLAFVKQLSANQQNQAFAGVRNVESSIHLRPLLSRPNVHAIKLDMTDVISLKAAAEEVARINNGKLDVMIINAGLTDSGKLFKDYTYEEIIEEHSMFTNNVLGPVLTMKAFLPLVSQGSQKKIIAISSANADSEFTLTVESGMGATYTATKAALNAYITKFSVQYCQEGIIFRSICPGMVDVGATRDPPVLDQSRYESMMKKLKPLFPDFKGPLTPEQSVDMILEVIDKTTMADSGTFVSHNGNKEWL</sequence>
<accession>A0A0C2XS14</accession>
<protein>
    <recommendedName>
        <fullName evidence="3">NAD(P)-binding protein</fullName>
    </recommendedName>
</protein>
<dbReference type="AlphaFoldDB" id="A0A0C2XS14"/>
<dbReference type="PANTHER" id="PTHR45458">
    <property type="entry name" value="SHORT-CHAIN DEHYDROGENASE/REDUCTASE SDR"/>
    <property type="match status" value="1"/>
</dbReference>
<dbReference type="Gene3D" id="3.40.50.720">
    <property type="entry name" value="NAD(P)-binding Rossmann-like Domain"/>
    <property type="match status" value="1"/>
</dbReference>
<dbReference type="Pfam" id="PF00106">
    <property type="entry name" value="adh_short"/>
    <property type="match status" value="1"/>
</dbReference>
<dbReference type="HOGENOM" id="CLU_010194_9_2_1"/>
<dbReference type="Proteomes" id="UP000054097">
    <property type="component" value="Unassembled WGS sequence"/>
</dbReference>
<dbReference type="InterPro" id="IPR052184">
    <property type="entry name" value="SDR_enzymes"/>
</dbReference>
<dbReference type="PANTHER" id="PTHR45458:SF3">
    <property type="entry name" value="CHAIN DEHYDROGENASE (ATSC), PUTATIVE-RELATED"/>
    <property type="match status" value="1"/>
</dbReference>
<dbReference type="EMBL" id="KN824281">
    <property type="protein sequence ID" value="KIM31707.1"/>
    <property type="molecule type" value="Genomic_DNA"/>
</dbReference>
<dbReference type="CDD" id="cd05325">
    <property type="entry name" value="carb_red_sniffer_like_SDR_c"/>
    <property type="match status" value="1"/>
</dbReference>
<dbReference type="OrthoDB" id="9876299at2759"/>
<name>A0A0C2XS14_SERVB</name>
<reference evidence="2" key="2">
    <citation type="submission" date="2015-01" db="EMBL/GenBank/DDBJ databases">
        <title>Evolutionary Origins and Diversification of the Mycorrhizal Mutualists.</title>
        <authorList>
            <consortium name="DOE Joint Genome Institute"/>
            <consortium name="Mycorrhizal Genomics Consortium"/>
            <person name="Kohler A."/>
            <person name="Kuo A."/>
            <person name="Nagy L.G."/>
            <person name="Floudas D."/>
            <person name="Copeland A."/>
            <person name="Barry K.W."/>
            <person name="Cichocki N."/>
            <person name="Veneault-Fourrey C."/>
            <person name="LaButti K."/>
            <person name="Lindquist E.A."/>
            <person name="Lipzen A."/>
            <person name="Lundell T."/>
            <person name="Morin E."/>
            <person name="Murat C."/>
            <person name="Riley R."/>
            <person name="Ohm R."/>
            <person name="Sun H."/>
            <person name="Tunlid A."/>
            <person name="Henrissat B."/>
            <person name="Grigoriev I.V."/>
            <person name="Hibbett D.S."/>
            <person name="Martin F."/>
        </authorList>
    </citation>
    <scope>NUCLEOTIDE SEQUENCE [LARGE SCALE GENOMIC DNA]</scope>
    <source>
        <strain evidence="2">MAFF 305830</strain>
    </source>
</reference>
<reference evidence="1 2" key="1">
    <citation type="submission" date="2014-04" db="EMBL/GenBank/DDBJ databases">
        <authorList>
            <consortium name="DOE Joint Genome Institute"/>
            <person name="Kuo A."/>
            <person name="Zuccaro A."/>
            <person name="Kohler A."/>
            <person name="Nagy L.G."/>
            <person name="Floudas D."/>
            <person name="Copeland A."/>
            <person name="Barry K.W."/>
            <person name="Cichocki N."/>
            <person name="Veneault-Fourrey C."/>
            <person name="LaButti K."/>
            <person name="Lindquist E.A."/>
            <person name="Lipzen A."/>
            <person name="Lundell T."/>
            <person name="Morin E."/>
            <person name="Murat C."/>
            <person name="Sun H."/>
            <person name="Tunlid A."/>
            <person name="Henrissat B."/>
            <person name="Grigoriev I.V."/>
            <person name="Hibbett D.S."/>
            <person name="Martin F."/>
            <person name="Nordberg H.P."/>
            <person name="Cantor M.N."/>
            <person name="Hua S.X."/>
        </authorList>
    </citation>
    <scope>NUCLEOTIDE SEQUENCE [LARGE SCALE GENOMIC DNA]</scope>
    <source>
        <strain evidence="1 2">MAFF 305830</strain>
    </source>
</reference>
<dbReference type="InterPro" id="IPR036291">
    <property type="entry name" value="NAD(P)-bd_dom_sf"/>
</dbReference>
<proteinExistence type="predicted"/>
<dbReference type="PRINTS" id="PR00081">
    <property type="entry name" value="GDHRDH"/>
</dbReference>
<evidence type="ECO:0000313" key="2">
    <source>
        <dbReference type="Proteomes" id="UP000054097"/>
    </source>
</evidence>
<dbReference type="SUPFAM" id="SSF51735">
    <property type="entry name" value="NAD(P)-binding Rossmann-fold domains"/>
    <property type="match status" value="1"/>
</dbReference>